<dbReference type="SUPFAM" id="SSF48452">
    <property type="entry name" value="TPR-like"/>
    <property type="match status" value="1"/>
</dbReference>
<dbReference type="EMBL" id="FWXB01000011">
    <property type="protein sequence ID" value="SMC13131.1"/>
    <property type="molecule type" value="Genomic_DNA"/>
</dbReference>
<protein>
    <recommendedName>
        <fullName evidence="2">Tetratricopeptide repeat protein 38</fullName>
    </recommendedName>
</protein>
<reference evidence="5 6" key="1">
    <citation type="submission" date="2017-03" db="EMBL/GenBank/DDBJ databases">
        <authorList>
            <person name="Afonso C.L."/>
            <person name="Miller P.J."/>
            <person name="Scott M.A."/>
            <person name="Spackman E."/>
            <person name="Goraichik I."/>
            <person name="Dimitrov K.M."/>
            <person name="Suarez D.L."/>
            <person name="Swayne D.E."/>
        </authorList>
    </citation>
    <scope>NUCLEOTIDE SEQUENCE [LARGE SCALE GENOMIC DNA]</scope>
    <source>
        <strain evidence="5 6">CECT 7745</strain>
    </source>
</reference>
<dbReference type="InterPro" id="IPR011990">
    <property type="entry name" value="TPR-like_helical_dom_sf"/>
</dbReference>
<dbReference type="PANTHER" id="PTHR16263:SF4">
    <property type="entry name" value="TETRATRICOPEPTIDE REPEAT PROTEIN 38"/>
    <property type="match status" value="1"/>
</dbReference>
<name>A0A1X7BTX8_9RHOB</name>
<dbReference type="Gene3D" id="1.25.40.10">
    <property type="entry name" value="Tetratricopeptide repeat domain"/>
    <property type="match status" value="1"/>
</dbReference>
<organism evidence="5 6">
    <name type="scientific">Roseovarius aestuarii</name>
    <dbReference type="NCBI Taxonomy" id="475083"/>
    <lineage>
        <taxon>Bacteria</taxon>
        <taxon>Pseudomonadati</taxon>
        <taxon>Pseudomonadota</taxon>
        <taxon>Alphaproteobacteria</taxon>
        <taxon>Rhodobacterales</taxon>
        <taxon>Roseobacteraceae</taxon>
        <taxon>Roseovarius</taxon>
    </lineage>
</organism>
<evidence type="ECO:0000256" key="1">
    <source>
        <dbReference type="ARBA" id="ARBA00005857"/>
    </source>
</evidence>
<evidence type="ECO:0000313" key="5">
    <source>
        <dbReference type="EMBL" id="SMC13131.1"/>
    </source>
</evidence>
<keyword evidence="3" id="KW-0677">Repeat</keyword>
<evidence type="ECO:0000256" key="4">
    <source>
        <dbReference type="ARBA" id="ARBA00022803"/>
    </source>
</evidence>
<proteinExistence type="inferred from homology"/>
<evidence type="ECO:0000256" key="3">
    <source>
        <dbReference type="ARBA" id="ARBA00022737"/>
    </source>
</evidence>
<gene>
    <name evidence="5" type="ORF">ROA7745_02965</name>
</gene>
<evidence type="ECO:0000256" key="2">
    <source>
        <dbReference type="ARBA" id="ARBA00019992"/>
    </source>
</evidence>
<accession>A0A1X7BTX8</accession>
<dbReference type="PANTHER" id="PTHR16263">
    <property type="entry name" value="TETRATRICOPEPTIDE REPEAT PROTEIN 38"/>
    <property type="match status" value="1"/>
</dbReference>
<keyword evidence="6" id="KW-1185">Reference proteome</keyword>
<dbReference type="Proteomes" id="UP000193224">
    <property type="component" value="Unassembled WGS sequence"/>
</dbReference>
<sequence>MLTDVFGNDISLSDTEIRDEWDKMQLGFLAHAQITPTHLAAVLERAPDFAYGHAIKGIFYMMLGRRELIEAARGAYGAAQEALKASAATRREKEFIRALGLLLEGKPVQARNVVQGILTENPQDALSMKIAHALSFIVGDSVEMRRSIEGVLPAYDEKHAGYGYLLGCYAFALEETGDYEAAERIGRKGMLYAPNDAWGLHAVAHVYDMTADAPAGLQWLQEQENAWSHCNNFRYHVWWHKALMHLDQNQIDEVFALYDTEIRKDKTDDYRDISNATSLLSRLELEGIDVGNRWEELADLSEQRTEDGCLIFADLHYILALVGGDRDEAIKTMISRMNKDARTTDSEVARAMADPGLAAAAGLEAFGEANYDAAFRNLAAARAKMQQAGGSHAQRDVFERLTIDAGIRGGHFTEAKRILTERKEKRGGNEDRYAAVRFKMLTNGPDFDPAALVAAE</sequence>
<dbReference type="CDD" id="cd05804">
    <property type="entry name" value="StaR_like"/>
    <property type="match status" value="1"/>
</dbReference>
<dbReference type="InterPro" id="IPR033891">
    <property type="entry name" value="TTC38"/>
</dbReference>
<dbReference type="RefSeq" id="WP_085801065.1">
    <property type="nucleotide sequence ID" value="NZ_FWXB01000011.1"/>
</dbReference>
<comment type="similarity">
    <text evidence="1">Belongs to the TTC38 family.</text>
</comment>
<dbReference type="OrthoDB" id="9815900at2"/>
<evidence type="ECO:0000313" key="6">
    <source>
        <dbReference type="Proteomes" id="UP000193224"/>
    </source>
</evidence>
<dbReference type="AlphaFoldDB" id="A0A1X7BTX8"/>
<keyword evidence="4" id="KW-0802">TPR repeat</keyword>